<dbReference type="SUPFAM" id="SSF51735">
    <property type="entry name" value="NAD(P)-binding Rossmann-fold domains"/>
    <property type="match status" value="1"/>
</dbReference>
<keyword evidence="3" id="KW-0520">NAD</keyword>
<dbReference type="SUPFAM" id="SSF52283">
    <property type="entry name" value="Formate/glycerate dehydrogenase catalytic domain-like"/>
    <property type="match status" value="1"/>
</dbReference>
<evidence type="ECO:0000256" key="1">
    <source>
        <dbReference type="ARBA" id="ARBA00005854"/>
    </source>
</evidence>
<dbReference type="InterPro" id="IPR006139">
    <property type="entry name" value="D-isomer_2_OHA_DH_cat_dom"/>
</dbReference>
<evidence type="ECO:0000313" key="7">
    <source>
        <dbReference type="EMBL" id="KAF9154890.1"/>
    </source>
</evidence>
<dbReference type="Pfam" id="PF02826">
    <property type="entry name" value="2-Hacid_dh_C"/>
    <property type="match status" value="1"/>
</dbReference>
<protein>
    <recommendedName>
        <fullName evidence="9">2-hydroxyacid dehydrogenase</fullName>
    </recommendedName>
</protein>
<dbReference type="InterPro" id="IPR050223">
    <property type="entry name" value="D-isomer_2-hydroxyacid_DH"/>
</dbReference>
<dbReference type="InterPro" id="IPR006140">
    <property type="entry name" value="D-isomer_DH_NAD-bd"/>
</dbReference>
<dbReference type="GO" id="GO:0005829">
    <property type="term" value="C:cytosol"/>
    <property type="evidence" value="ECO:0007669"/>
    <property type="project" value="TreeGrafter"/>
</dbReference>
<dbReference type="GO" id="GO:0051287">
    <property type="term" value="F:NAD binding"/>
    <property type="evidence" value="ECO:0007669"/>
    <property type="project" value="InterPro"/>
</dbReference>
<dbReference type="InterPro" id="IPR029752">
    <property type="entry name" value="D-isomer_DH_CS1"/>
</dbReference>
<dbReference type="PANTHER" id="PTHR10996">
    <property type="entry name" value="2-HYDROXYACID DEHYDROGENASE-RELATED"/>
    <property type="match status" value="1"/>
</dbReference>
<dbReference type="InterPro" id="IPR029753">
    <property type="entry name" value="D-isomer_DH_CS"/>
</dbReference>
<dbReference type="FunFam" id="3.40.50.720:FF:000203">
    <property type="entry name" value="D-3-phosphoglycerate dehydrogenase (SerA)"/>
    <property type="match status" value="1"/>
</dbReference>
<evidence type="ECO:0000256" key="4">
    <source>
        <dbReference type="RuleBase" id="RU003719"/>
    </source>
</evidence>
<comment type="caution">
    <text evidence="7">The sequence shown here is derived from an EMBL/GenBank/DDBJ whole genome shotgun (WGS) entry which is preliminary data.</text>
</comment>
<feature type="domain" description="D-isomer specific 2-hydroxyacid dehydrogenase catalytic" evidence="5">
    <location>
        <begin position="61"/>
        <end position="331"/>
    </location>
</feature>
<dbReference type="PANTHER" id="PTHR10996:SF257">
    <property type="entry name" value="GLYOXYLATE REDUCTASE 1"/>
    <property type="match status" value="1"/>
</dbReference>
<dbReference type="EMBL" id="JAAAUQ010000092">
    <property type="protein sequence ID" value="KAF9154890.1"/>
    <property type="molecule type" value="Genomic_DNA"/>
</dbReference>
<evidence type="ECO:0000259" key="5">
    <source>
        <dbReference type="Pfam" id="PF00389"/>
    </source>
</evidence>
<accession>A0A9P5VEA5</accession>
<dbReference type="PROSITE" id="PS00065">
    <property type="entry name" value="D_2_HYDROXYACID_DH_1"/>
    <property type="match status" value="1"/>
</dbReference>
<evidence type="ECO:0000313" key="8">
    <source>
        <dbReference type="Proteomes" id="UP000748756"/>
    </source>
</evidence>
<dbReference type="AlphaFoldDB" id="A0A9P5VEA5"/>
<proteinExistence type="inferred from homology"/>
<evidence type="ECO:0000256" key="2">
    <source>
        <dbReference type="ARBA" id="ARBA00023002"/>
    </source>
</evidence>
<dbReference type="Gene3D" id="3.40.50.720">
    <property type="entry name" value="NAD(P)-binding Rossmann-like Domain"/>
    <property type="match status" value="2"/>
</dbReference>
<name>A0A9P5VEA5_9FUNG</name>
<dbReference type="PROSITE" id="PS00671">
    <property type="entry name" value="D_2_HYDROXYACID_DH_3"/>
    <property type="match status" value="1"/>
</dbReference>
<sequence>MTKENILFIGTVRHAKTQESALAAKYNIHYAAPTRKELFEQLENAKREGITFKALYRGFASHYTLGRVDEPLLSALPTGLELIGSVGAGYDFVDAEAATRNNQWVTNTPGVVDDATADATILLLLSTLRHQYEVEYNMRHGLPNKPRIGRDPTGMTLGIVGMGGIGKAVAKRAQALGMKVVYHNRRPVSFNEDEETYLKKVEYLSTLDALLTTSDVVSIHVPLSAETRHLIRAEQFSKMKAGSYFLNTSRGPVVDEEALVQALESRHVAGAGLDVFEHEPKVHPELLKNMNVALMPHLGAFTIETITKMEALTMQNIDLYLSSGSPLTPVNNIH</sequence>
<gene>
    <name evidence="7" type="ORF">BG015_011673</name>
</gene>
<evidence type="ECO:0000256" key="3">
    <source>
        <dbReference type="ARBA" id="ARBA00023027"/>
    </source>
</evidence>
<organism evidence="7 8">
    <name type="scientific">Linnemannia schmuckeri</name>
    <dbReference type="NCBI Taxonomy" id="64567"/>
    <lineage>
        <taxon>Eukaryota</taxon>
        <taxon>Fungi</taxon>
        <taxon>Fungi incertae sedis</taxon>
        <taxon>Mucoromycota</taxon>
        <taxon>Mortierellomycotina</taxon>
        <taxon>Mortierellomycetes</taxon>
        <taxon>Mortierellales</taxon>
        <taxon>Mortierellaceae</taxon>
        <taxon>Linnemannia</taxon>
    </lineage>
</organism>
<comment type="similarity">
    <text evidence="1 4">Belongs to the D-isomer specific 2-hydroxyacid dehydrogenase family.</text>
</comment>
<dbReference type="Pfam" id="PF00389">
    <property type="entry name" value="2-Hacid_dh"/>
    <property type="match status" value="1"/>
</dbReference>
<evidence type="ECO:0008006" key="9">
    <source>
        <dbReference type="Google" id="ProtNLM"/>
    </source>
</evidence>
<evidence type="ECO:0000259" key="6">
    <source>
        <dbReference type="Pfam" id="PF02826"/>
    </source>
</evidence>
<dbReference type="GO" id="GO:0030267">
    <property type="term" value="F:glyoxylate reductase (NADPH) activity"/>
    <property type="evidence" value="ECO:0007669"/>
    <property type="project" value="TreeGrafter"/>
</dbReference>
<keyword evidence="2 4" id="KW-0560">Oxidoreductase</keyword>
<dbReference type="InterPro" id="IPR036291">
    <property type="entry name" value="NAD(P)-bd_dom_sf"/>
</dbReference>
<dbReference type="GO" id="GO:0016618">
    <property type="term" value="F:hydroxypyruvate reductase [NAD(P)H] activity"/>
    <property type="evidence" value="ECO:0007669"/>
    <property type="project" value="TreeGrafter"/>
</dbReference>
<dbReference type="Proteomes" id="UP000748756">
    <property type="component" value="Unassembled WGS sequence"/>
</dbReference>
<dbReference type="CDD" id="cd12168">
    <property type="entry name" value="Mand_dh_like"/>
    <property type="match status" value="1"/>
</dbReference>
<keyword evidence="8" id="KW-1185">Reference proteome</keyword>
<reference evidence="7" key="1">
    <citation type="journal article" date="2020" name="Fungal Divers.">
        <title>Resolving the Mortierellaceae phylogeny through synthesis of multi-gene phylogenetics and phylogenomics.</title>
        <authorList>
            <person name="Vandepol N."/>
            <person name="Liber J."/>
            <person name="Desiro A."/>
            <person name="Na H."/>
            <person name="Kennedy M."/>
            <person name="Barry K."/>
            <person name="Grigoriev I.V."/>
            <person name="Miller A.N."/>
            <person name="O'Donnell K."/>
            <person name="Stajich J.E."/>
            <person name="Bonito G."/>
        </authorList>
    </citation>
    <scope>NUCLEOTIDE SEQUENCE</scope>
    <source>
        <strain evidence="7">NRRL 6426</strain>
    </source>
</reference>
<dbReference type="OrthoDB" id="298012at2759"/>
<feature type="domain" description="D-isomer specific 2-hydroxyacid dehydrogenase NAD-binding" evidence="6">
    <location>
        <begin position="122"/>
        <end position="299"/>
    </location>
</feature>